<evidence type="ECO:0000313" key="3">
    <source>
        <dbReference type="Proteomes" id="UP000602076"/>
    </source>
</evidence>
<comment type="caution">
    <text evidence="2">The sequence shown here is derived from an EMBL/GenBank/DDBJ whole genome shotgun (WGS) entry which is preliminary data.</text>
</comment>
<dbReference type="Pfam" id="PF08113">
    <property type="entry name" value="CoxIIa"/>
    <property type="match status" value="1"/>
</dbReference>
<dbReference type="Proteomes" id="UP000602076">
    <property type="component" value="Unassembled WGS sequence"/>
</dbReference>
<sequence length="49" mass="5404">MAQTQLKKKPDPHNDEHGSLKGTLASVIILGLVIVITWVSVYSLFVSRL</sequence>
<keyword evidence="1" id="KW-1133">Transmembrane helix</keyword>
<name>A0A927CZB6_9BACI</name>
<dbReference type="InterPro" id="IPR012538">
    <property type="entry name" value="Cyt_c_oxidase_su2a"/>
</dbReference>
<evidence type="ECO:0000313" key="2">
    <source>
        <dbReference type="EMBL" id="MBD3110447.1"/>
    </source>
</evidence>
<keyword evidence="1" id="KW-0812">Transmembrane</keyword>
<feature type="transmembrane region" description="Helical" evidence="1">
    <location>
        <begin position="24"/>
        <end position="45"/>
    </location>
</feature>
<dbReference type="RefSeq" id="WP_190999977.1">
    <property type="nucleotide sequence ID" value="NZ_JACXSI010000069.1"/>
</dbReference>
<keyword evidence="3" id="KW-1185">Reference proteome</keyword>
<evidence type="ECO:0000256" key="1">
    <source>
        <dbReference type="SAM" id="Phobius"/>
    </source>
</evidence>
<accession>A0A927CZB6</accession>
<reference evidence="2" key="1">
    <citation type="submission" date="2020-09" db="EMBL/GenBank/DDBJ databases">
        <title>Bacillus faecalis sp. nov., a moderately halophilic bacterium isolated from cow faeces.</title>
        <authorList>
            <person name="Jiang L."/>
            <person name="Lee J."/>
        </authorList>
    </citation>
    <scope>NUCLEOTIDE SEQUENCE</scope>
    <source>
        <strain evidence="2">AGMB 02131</strain>
    </source>
</reference>
<protein>
    <submittedName>
        <fullName evidence="2">Cytochrome c oxidase subunit 2A</fullName>
    </submittedName>
</protein>
<dbReference type="AlphaFoldDB" id="A0A927CZB6"/>
<proteinExistence type="predicted"/>
<gene>
    <name evidence="2" type="ORF">IEO70_19150</name>
</gene>
<dbReference type="EMBL" id="JACXSI010000069">
    <property type="protein sequence ID" value="MBD3110447.1"/>
    <property type="molecule type" value="Genomic_DNA"/>
</dbReference>
<organism evidence="2 3">
    <name type="scientific">Peribacillus faecalis</name>
    <dbReference type="NCBI Taxonomy" id="2772559"/>
    <lineage>
        <taxon>Bacteria</taxon>
        <taxon>Bacillati</taxon>
        <taxon>Bacillota</taxon>
        <taxon>Bacilli</taxon>
        <taxon>Bacillales</taxon>
        <taxon>Bacillaceae</taxon>
        <taxon>Peribacillus</taxon>
    </lineage>
</organism>
<keyword evidence="1" id="KW-0472">Membrane</keyword>